<reference evidence="1 2" key="1">
    <citation type="journal article" date="2016" name="Genome Biol. Evol.">
        <title>Gene Family Evolution Reflects Adaptation to Soil Environmental Stressors in the Genome of the Collembolan Orchesella cincta.</title>
        <authorList>
            <person name="Faddeeva-Vakhrusheva A."/>
            <person name="Derks M.F."/>
            <person name="Anvar S.Y."/>
            <person name="Agamennone V."/>
            <person name="Suring W."/>
            <person name="Smit S."/>
            <person name="van Straalen N.M."/>
            <person name="Roelofs D."/>
        </authorList>
    </citation>
    <scope>NUCLEOTIDE SEQUENCE [LARGE SCALE GENOMIC DNA]</scope>
    <source>
        <tissue evidence="1">Mixed pool</tissue>
    </source>
</reference>
<dbReference type="Proteomes" id="UP000094527">
    <property type="component" value="Unassembled WGS sequence"/>
</dbReference>
<dbReference type="EMBL" id="LJIJ01000826">
    <property type="protein sequence ID" value="ODM94320.1"/>
    <property type="molecule type" value="Genomic_DNA"/>
</dbReference>
<proteinExistence type="predicted"/>
<dbReference type="InterPro" id="IPR018490">
    <property type="entry name" value="cNMP-bd_dom_sf"/>
</dbReference>
<dbReference type="AlphaFoldDB" id="A0A1D2MMN2"/>
<sequence length="592" mass="68125">MRNDTKVVLEQIEAKALKRGERHRFTQSEDVMAVERVVSMDEIMTFFKASELVNMEEGQLIFGEEDSEQYFYGVVSGEIHLFCEGFGNSGLELLKVAGSDECIVSLSAFLHYFAVGPQTFGELKLHAKCGQSGNYYRVPILELIRYVREDKRKMNEICKTILIRQQKFVLGLNDLTGIAPRLHTQSYLDPNYTPIDVEPGVLELDSPLAHQAFEGLQTLFQLPLEDRRLCWVGVLDSRTMLLRRFKQAKYVFYLHDGMVACTVSKLRRSYNAVQFYLKGGEMIGWREAVVGLDMDIQFQVADGAKAIVVAIPDFVVRSHFEQNPEICVPLIAKLFNRYGLPARQICYALRYTHKRANEVIYKLRFLLDAEETKSGPSVRYGIIEKGDWFGMVAMYTDSPQVHRTVVCDRYCDLGIMPRYVISVITSAFREAAGYQVDYMARCIHRDYENTPLDTDKMHDSRFQVDSFGLHTWRSYRMVCVYPSSSEIPAKIYCDELARHHTCKANVVTKQDAMNSLRLSEFTPENEYALAKWLVCEEEKCTVMFIIADNDFNDLWNETIARICDMVQVLVTLHQDNHKPDEVIVTFHNEISK</sequence>
<name>A0A1D2MMN2_ORCCI</name>
<gene>
    <name evidence="1" type="ORF">Ocin01_12366</name>
</gene>
<keyword evidence="2" id="KW-1185">Reference proteome</keyword>
<protein>
    <submittedName>
        <fullName evidence="1">Patatin-like phospholipase domain-containing protein 7</fullName>
    </submittedName>
</protein>
<organism evidence="1 2">
    <name type="scientific">Orchesella cincta</name>
    <name type="common">Springtail</name>
    <name type="synonym">Podura cincta</name>
    <dbReference type="NCBI Taxonomy" id="48709"/>
    <lineage>
        <taxon>Eukaryota</taxon>
        <taxon>Metazoa</taxon>
        <taxon>Ecdysozoa</taxon>
        <taxon>Arthropoda</taxon>
        <taxon>Hexapoda</taxon>
        <taxon>Collembola</taxon>
        <taxon>Entomobryomorpha</taxon>
        <taxon>Entomobryoidea</taxon>
        <taxon>Orchesellidae</taxon>
        <taxon>Orchesellinae</taxon>
        <taxon>Orchesella</taxon>
    </lineage>
</organism>
<comment type="caution">
    <text evidence="1">The sequence shown here is derived from an EMBL/GenBank/DDBJ whole genome shotgun (WGS) entry which is preliminary data.</text>
</comment>
<evidence type="ECO:0000313" key="2">
    <source>
        <dbReference type="Proteomes" id="UP000094527"/>
    </source>
</evidence>
<accession>A0A1D2MMN2</accession>
<evidence type="ECO:0000313" key="1">
    <source>
        <dbReference type="EMBL" id="ODM94320.1"/>
    </source>
</evidence>
<dbReference type="SUPFAM" id="SSF51206">
    <property type="entry name" value="cAMP-binding domain-like"/>
    <property type="match status" value="2"/>
</dbReference>